<comment type="caution">
    <text evidence="2">The sequence shown here is derived from an EMBL/GenBank/DDBJ whole genome shotgun (WGS) entry which is preliminary data.</text>
</comment>
<proteinExistence type="predicted"/>
<dbReference type="EMBL" id="VLLI01000004">
    <property type="protein sequence ID" value="TWJ01476.1"/>
    <property type="molecule type" value="Genomic_DNA"/>
</dbReference>
<evidence type="ECO:0000256" key="1">
    <source>
        <dbReference type="SAM" id="SignalP"/>
    </source>
</evidence>
<keyword evidence="3" id="KW-1185">Reference proteome</keyword>
<evidence type="ECO:0000313" key="3">
    <source>
        <dbReference type="Proteomes" id="UP000317010"/>
    </source>
</evidence>
<sequence length="299" mass="33094">MKKTVLLLMCSVLIYASCKQGGGSQTNSLAATPNKIDSNSYTLNGIPFKKANKMVNLFIKDPGSYTDTSQTCVWFTAAALDSMYQTLLRTNADGIRFYFARTIENHKYTVVAVSTKYGGIDSVTKRKIHADFFEVDTINVDAKGKLGLTTPAQGALLYSKISPCPSTPDTCPKLFHYITCNEGYKMVNYYGSDPINVTSSWYEITLIEALVKSLKTYHGDGLRIYYARHLNPHRVTPTDTIHRHGFALITTAATNKIHVDYYGCLDSIPVPGHPHRFFTGGADNGEECPTNCNGITWPN</sequence>
<accession>A0A562U6Q4</accession>
<keyword evidence="1" id="KW-0732">Signal</keyword>
<dbReference type="AlphaFoldDB" id="A0A562U6Q4"/>
<evidence type="ECO:0000313" key="2">
    <source>
        <dbReference type="EMBL" id="TWJ01476.1"/>
    </source>
</evidence>
<name>A0A562U6Q4_9SPHI</name>
<reference evidence="2 3" key="1">
    <citation type="submission" date="2019-07" db="EMBL/GenBank/DDBJ databases">
        <title>Genomic Encyclopedia of Archaeal and Bacterial Type Strains, Phase II (KMG-II): from individual species to whole genera.</title>
        <authorList>
            <person name="Goeker M."/>
        </authorList>
    </citation>
    <scope>NUCLEOTIDE SEQUENCE [LARGE SCALE GENOMIC DNA]</scope>
    <source>
        <strain evidence="2 3">ATCC BAA-1854</strain>
    </source>
</reference>
<feature type="chain" id="PRO_5021738629" evidence="1">
    <location>
        <begin position="22"/>
        <end position="299"/>
    </location>
</feature>
<feature type="signal peptide" evidence="1">
    <location>
        <begin position="1"/>
        <end position="21"/>
    </location>
</feature>
<organism evidence="2 3">
    <name type="scientific">Mucilaginibacter frigoritolerans</name>
    <dbReference type="NCBI Taxonomy" id="652788"/>
    <lineage>
        <taxon>Bacteria</taxon>
        <taxon>Pseudomonadati</taxon>
        <taxon>Bacteroidota</taxon>
        <taxon>Sphingobacteriia</taxon>
        <taxon>Sphingobacteriales</taxon>
        <taxon>Sphingobacteriaceae</taxon>
        <taxon>Mucilaginibacter</taxon>
    </lineage>
</organism>
<dbReference type="OrthoDB" id="797391at2"/>
<dbReference type="RefSeq" id="WP_144911465.1">
    <property type="nucleotide sequence ID" value="NZ_VLLI01000004.1"/>
</dbReference>
<dbReference type="Proteomes" id="UP000317010">
    <property type="component" value="Unassembled WGS sequence"/>
</dbReference>
<gene>
    <name evidence="2" type="ORF">JN11_01627</name>
</gene>
<protein>
    <submittedName>
        <fullName evidence="2">Uncharacterized protein</fullName>
    </submittedName>
</protein>